<evidence type="ECO:0000259" key="13">
    <source>
        <dbReference type="PROSITE" id="PS50113"/>
    </source>
</evidence>
<keyword evidence="6 14" id="KW-0418">Kinase</keyword>
<dbReference type="GO" id="GO:0000155">
    <property type="term" value="F:phosphorelay sensor kinase activity"/>
    <property type="evidence" value="ECO:0007669"/>
    <property type="project" value="InterPro"/>
</dbReference>
<dbReference type="InterPro" id="IPR003594">
    <property type="entry name" value="HATPase_dom"/>
</dbReference>
<evidence type="ECO:0000256" key="5">
    <source>
        <dbReference type="ARBA" id="ARBA00022741"/>
    </source>
</evidence>
<evidence type="ECO:0000256" key="10">
    <source>
        <dbReference type="SAM" id="Phobius"/>
    </source>
</evidence>
<evidence type="ECO:0000256" key="4">
    <source>
        <dbReference type="ARBA" id="ARBA00022679"/>
    </source>
</evidence>
<keyword evidence="4 14" id="KW-0808">Transferase</keyword>
<keyword evidence="8" id="KW-0902">Two-component regulatory system</keyword>
<dbReference type="PROSITE" id="PS50113">
    <property type="entry name" value="PAC"/>
    <property type="match status" value="1"/>
</dbReference>
<dbReference type="SUPFAM" id="SSF55874">
    <property type="entry name" value="ATPase domain of HSP90 chaperone/DNA topoisomerase II/histidine kinase"/>
    <property type="match status" value="1"/>
</dbReference>
<keyword evidence="5" id="KW-0547">Nucleotide-binding</keyword>
<keyword evidence="10" id="KW-0812">Transmembrane</keyword>
<evidence type="ECO:0000256" key="9">
    <source>
        <dbReference type="SAM" id="MobiDB-lite"/>
    </source>
</evidence>
<dbReference type="InterPro" id="IPR003661">
    <property type="entry name" value="HisK_dim/P_dom"/>
</dbReference>
<evidence type="ECO:0000256" key="3">
    <source>
        <dbReference type="ARBA" id="ARBA00022553"/>
    </source>
</evidence>
<dbReference type="Pfam" id="PF00512">
    <property type="entry name" value="HisKA"/>
    <property type="match status" value="1"/>
</dbReference>
<reference evidence="14 15" key="1">
    <citation type="submission" date="2020-08" db="EMBL/GenBank/DDBJ databases">
        <title>Functional genomics of gut bacteria from endangered species of beetles.</title>
        <authorList>
            <person name="Carlos-Shanley C."/>
        </authorList>
    </citation>
    <scope>NUCLEOTIDE SEQUENCE [LARGE SCALE GENOMIC DNA]</scope>
    <source>
        <strain evidence="14 15">S00239</strain>
    </source>
</reference>
<dbReference type="Pfam" id="PF13426">
    <property type="entry name" value="PAS_9"/>
    <property type="match status" value="1"/>
</dbReference>
<feature type="region of interest" description="Disordered" evidence="9">
    <location>
        <begin position="669"/>
        <end position="724"/>
    </location>
</feature>
<accession>A0A840L3P4</accession>
<feature type="domain" description="PAC" evidence="13">
    <location>
        <begin position="384"/>
        <end position="436"/>
    </location>
</feature>
<dbReference type="CDD" id="cd00130">
    <property type="entry name" value="PAS"/>
    <property type="match status" value="1"/>
</dbReference>
<comment type="caution">
    <text evidence="14">The sequence shown here is derived from an EMBL/GenBank/DDBJ whole genome shotgun (WGS) entry which is preliminary data.</text>
</comment>
<dbReference type="SUPFAM" id="SSF55785">
    <property type="entry name" value="PYP-like sensor domain (PAS domain)"/>
    <property type="match status" value="1"/>
</dbReference>
<dbReference type="PANTHER" id="PTHR43065:SF10">
    <property type="entry name" value="PEROXIDE STRESS-ACTIVATED HISTIDINE KINASE MAK3"/>
    <property type="match status" value="1"/>
</dbReference>
<dbReference type="Proteomes" id="UP000562027">
    <property type="component" value="Unassembled WGS sequence"/>
</dbReference>
<dbReference type="EC" id="2.7.13.3" evidence="2"/>
<dbReference type="PANTHER" id="PTHR43065">
    <property type="entry name" value="SENSOR HISTIDINE KINASE"/>
    <property type="match status" value="1"/>
</dbReference>
<dbReference type="PROSITE" id="PS50112">
    <property type="entry name" value="PAS"/>
    <property type="match status" value="1"/>
</dbReference>
<dbReference type="InterPro" id="IPR005467">
    <property type="entry name" value="His_kinase_dom"/>
</dbReference>
<evidence type="ECO:0000256" key="1">
    <source>
        <dbReference type="ARBA" id="ARBA00000085"/>
    </source>
</evidence>
<feature type="transmembrane region" description="Helical" evidence="10">
    <location>
        <begin position="262"/>
        <end position="286"/>
    </location>
</feature>
<dbReference type="PRINTS" id="PR00344">
    <property type="entry name" value="BCTRLSENSOR"/>
</dbReference>
<dbReference type="SMART" id="SM00091">
    <property type="entry name" value="PAS"/>
    <property type="match status" value="1"/>
</dbReference>
<dbReference type="RefSeq" id="WP_184297869.1">
    <property type="nucleotide sequence ID" value="NZ_JACHLP010000002.1"/>
</dbReference>
<keyword evidence="10" id="KW-0472">Membrane</keyword>
<name>A0A840L3P4_9BURK</name>
<gene>
    <name evidence="14" type="ORF">HNP55_001345</name>
</gene>
<dbReference type="SUPFAM" id="SSF47384">
    <property type="entry name" value="Homodimeric domain of signal transducing histidine kinase"/>
    <property type="match status" value="1"/>
</dbReference>
<dbReference type="PROSITE" id="PS50109">
    <property type="entry name" value="HIS_KIN"/>
    <property type="match status" value="1"/>
</dbReference>
<organism evidence="14 15">
    <name type="scientific">Roseateles oligotrophus</name>
    <dbReference type="NCBI Taxonomy" id="1769250"/>
    <lineage>
        <taxon>Bacteria</taxon>
        <taxon>Pseudomonadati</taxon>
        <taxon>Pseudomonadota</taxon>
        <taxon>Betaproteobacteria</taxon>
        <taxon>Burkholderiales</taxon>
        <taxon>Sphaerotilaceae</taxon>
        <taxon>Roseateles</taxon>
    </lineage>
</organism>
<evidence type="ECO:0000256" key="7">
    <source>
        <dbReference type="ARBA" id="ARBA00022840"/>
    </source>
</evidence>
<dbReference type="InterPro" id="IPR004358">
    <property type="entry name" value="Sig_transdc_His_kin-like_C"/>
</dbReference>
<dbReference type="InterPro" id="IPR000700">
    <property type="entry name" value="PAS-assoc_C"/>
</dbReference>
<evidence type="ECO:0000313" key="14">
    <source>
        <dbReference type="EMBL" id="MBB4842830.1"/>
    </source>
</evidence>
<dbReference type="EMBL" id="JACHLP010000002">
    <property type="protein sequence ID" value="MBB4842830.1"/>
    <property type="molecule type" value="Genomic_DNA"/>
</dbReference>
<evidence type="ECO:0000256" key="6">
    <source>
        <dbReference type="ARBA" id="ARBA00022777"/>
    </source>
</evidence>
<dbReference type="InterPro" id="IPR036890">
    <property type="entry name" value="HATPase_C_sf"/>
</dbReference>
<feature type="compositionally biased region" description="Basic and acidic residues" evidence="9">
    <location>
        <begin position="709"/>
        <end position="724"/>
    </location>
</feature>
<dbReference type="Gene3D" id="1.10.287.130">
    <property type="match status" value="1"/>
</dbReference>
<dbReference type="SMART" id="SM00388">
    <property type="entry name" value="HisKA"/>
    <property type="match status" value="1"/>
</dbReference>
<dbReference type="Pfam" id="PF02518">
    <property type="entry name" value="HATPase_c"/>
    <property type="match status" value="1"/>
</dbReference>
<evidence type="ECO:0000256" key="8">
    <source>
        <dbReference type="ARBA" id="ARBA00023012"/>
    </source>
</evidence>
<evidence type="ECO:0000259" key="12">
    <source>
        <dbReference type="PROSITE" id="PS50112"/>
    </source>
</evidence>
<feature type="domain" description="PAS" evidence="12">
    <location>
        <begin position="301"/>
        <end position="367"/>
    </location>
</feature>
<evidence type="ECO:0000256" key="2">
    <source>
        <dbReference type="ARBA" id="ARBA00012438"/>
    </source>
</evidence>
<keyword evidence="7" id="KW-0067">ATP-binding</keyword>
<proteinExistence type="predicted"/>
<keyword evidence="15" id="KW-1185">Reference proteome</keyword>
<feature type="domain" description="Histidine kinase" evidence="11">
    <location>
        <begin position="456"/>
        <end position="691"/>
    </location>
</feature>
<feature type="transmembrane region" description="Helical" evidence="10">
    <location>
        <begin position="20"/>
        <end position="42"/>
    </location>
</feature>
<dbReference type="GO" id="GO:0005524">
    <property type="term" value="F:ATP binding"/>
    <property type="evidence" value="ECO:0007669"/>
    <property type="project" value="UniProtKB-KW"/>
</dbReference>
<keyword evidence="3" id="KW-0597">Phosphoprotein</keyword>
<dbReference type="AlphaFoldDB" id="A0A840L3P4"/>
<evidence type="ECO:0000259" key="11">
    <source>
        <dbReference type="PROSITE" id="PS50109"/>
    </source>
</evidence>
<keyword evidence="10" id="KW-1133">Transmembrane helix</keyword>
<dbReference type="Gene3D" id="3.30.565.10">
    <property type="entry name" value="Histidine kinase-like ATPase, C-terminal domain"/>
    <property type="match status" value="1"/>
</dbReference>
<sequence>MLLPPTLPANLLRPWSWRRALLWAALTVLLLVAQTLLVALTLRYEAAREQEKVDQVAAEVAGRLKQIADRDLQGLQGLLWNDPSAEPGPRWAQDSAELLRRTRPILRLEYRNAQRLITRSTDSPYVSPLYLQASREEMEIETQLACAAALRQGGHQFSRSYFIVLAGGEGLEVFDLCLPQLRNGQGPSFVVATLSLRYLLEEAVSEELARGAEFSFVEGDGTRLARAGLTRGAGYYLAERLVDVSGLTLQLKVDSAAGRPQLIPNLTTALVLGLSLALFVLVFLLARDGRRRAFAEHALAEALAFRHAMENSLVTGLRARDMAGNITYVNPAFCAMVGFRAEDLLGQGTPPNLPNYWPPEFVEEYRKRHQDRKARWSAGEDPRQGFETVFMRRNGERFPVLIFEAPLLDAQGHQTGWMSAVLDVSDQRRVEELSRQQQDRLQATARLATVGEMASLLSHELNQPLAAIASYSAASLNLLTLEAQDAQTPELVRQAVGRIAEQAERAGRVIKSVHDFVRRRDQSRESIAVDQLFEAVLPLVRLQARKSGARIEVDLPRPAPRVRCDRTMVEQVLLNLTRNGIQSMDGEGPEATPLAQRVLVLWARQTEPGWVSIAVRDNGPGISPEVARQLYTPFFTTRAEGMGLGLSLCRTVIEQHGGALDFVNRADQCPSEPGESCDRGTEFRFTLATPPGSGSPPKPAGAEPARSSTESESHEHEHQPQQRP</sequence>
<dbReference type="Gene3D" id="3.30.450.20">
    <property type="entry name" value="PAS domain"/>
    <property type="match status" value="1"/>
</dbReference>
<dbReference type="NCBIfam" id="TIGR00229">
    <property type="entry name" value="sensory_box"/>
    <property type="match status" value="1"/>
</dbReference>
<protein>
    <recommendedName>
        <fullName evidence="2">histidine kinase</fullName>
        <ecNumber evidence="2">2.7.13.3</ecNumber>
    </recommendedName>
</protein>
<dbReference type="SMART" id="SM00387">
    <property type="entry name" value="HATPase_c"/>
    <property type="match status" value="1"/>
</dbReference>
<evidence type="ECO:0000313" key="15">
    <source>
        <dbReference type="Proteomes" id="UP000562027"/>
    </source>
</evidence>
<dbReference type="InterPro" id="IPR035965">
    <property type="entry name" value="PAS-like_dom_sf"/>
</dbReference>
<dbReference type="InterPro" id="IPR036097">
    <property type="entry name" value="HisK_dim/P_sf"/>
</dbReference>
<dbReference type="CDD" id="cd00082">
    <property type="entry name" value="HisKA"/>
    <property type="match status" value="1"/>
</dbReference>
<comment type="catalytic activity">
    <reaction evidence="1">
        <text>ATP + protein L-histidine = ADP + protein N-phospho-L-histidine.</text>
        <dbReference type="EC" id="2.7.13.3"/>
    </reaction>
</comment>
<dbReference type="InterPro" id="IPR000014">
    <property type="entry name" value="PAS"/>
</dbReference>